<reference evidence="2 3" key="1">
    <citation type="journal article" date="2013" name="BMC Genomics">
        <title>Reconstruction of the lipid metabolism for the microalga Monoraphidium neglectum from its genome sequence reveals characteristics suitable for biofuel production.</title>
        <authorList>
            <person name="Bogen C."/>
            <person name="Al-Dilaimi A."/>
            <person name="Albersmeier A."/>
            <person name="Wichmann J."/>
            <person name="Grundmann M."/>
            <person name="Rupp O."/>
            <person name="Lauersen K.J."/>
            <person name="Blifernez-Klassen O."/>
            <person name="Kalinowski J."/>
            <person name="Goesmann A."/>
            <person name="Mussgnug J.H."/>
            <person name="Kruse O."/>
        </authorList>
    </citation>
    <scope>NUCLEOTIDE SEQUENCE [LARGE SCALE GENOMIC DNA]</scope>
    <source>
        <strain evidence="2 3">SAG 48.87</strain>
    </source>
</reference>
<gene>
    <name evidence="2" type="ORF">MNEG_9361</name>
</gene>
<evidence type="ECO:0000256" key="1">
    <source>
        <dbReference type="SAM" id="MobiDB-lite"/>
    </source>
</evidence>
<dbReference type="AlphaFoldDB" id="A0A0D2M538"/>
<name>A0A0D2M538_9CHLO</name>
<evidence type="ECO:0000313" key="3">
    <source>
        <dbReference type="Proteomes" id="UP000054498"/>
    </source>
</evidence>
<evidence type="ECO:0000313" key="2">
    <source>
        <dbReference type="EMBL" id="KIY98599.1"/>
    </source>
</evidence>
<dbReference type="RefSeq" id="XP_013897619.1">
    <property type="nucleotide sequence ID" value="XM_014042165.1"/>
</dbReference>
<feature type="compositionally biased region" description="Low complexity" evidence="1">
    <location>
        <begin position="29"/>
        <end position="39"/>
    </location>
</feature>
<organism evidence="2 3">
    <name type="scientific">Monoraphidium neglectum</name>
    <dbReference type="NCBI Taxonomy" id="145388"/>
    <lineage>
        <taxon>Eukaryota</taxon>
        <taxon>Viridiplantae</taxon>
        <taxon>Chlorophyta</taxon>
        <taxon>core chlorophytes</taxon>
        <taxon>Chlorophyceae</taxon>
        <taxon>CS clade</taxon>
        <taxon>Sphaeropleales</taxon>
        <taxon>Selenastraceae</taxon>
        <taxon>Monoraphidium</taxon>
    </lineage>
</organism>
<dbReference type="Proteomes" id="UP000054498">
    <property type="component" value="Unassembled WGS sequence"/>
</dbReference>
<feature type="region of interest" description="Disordered" evidence="1">
    <location>
        <begin position="16"/>
        <end position="39"/>
    </location>
</feature>
<feature type="compositionally biased region" description="Low complexity" evidence="1">
    <location>
        <begin position="73"/>
        <end position="86"/>
    </location>
</feature>
<dbReference type="GeneID" id="25742236"/>
<dbReference type="KEGG" id="mng:MNEG_9361"/>
<accession>A0A0D2M538</accession>
<proteinExistence type="predicted"/>
<sequence length="109" mass="11908">MNSACELHGAASTALLAPLQDSEQQERWPTAPLPGAAPAGMYWLTPPKAVQLEEQLGQHMVLIDMDDACDDSPPQQKQQHIQQPYPRARQPGPITPNGYTPAEVERGRA</sequence>
<keyword evidence="3" id="KW-1185">Reference proteome</keyword>
<protein>
    <submittedName>
        <fullName evidence="2">Uncharacterized protein</fullName>
    </submittedName>
</protein>
<feature type="region of interest" description="Disordered" evidence="1">
    <location>
        <begin position="66"/>
        <end position="109"/>
    </location>
</feature>
<dbReference type="EMBL" id="KK102128">
    <property type="protein sequence ID" value="KIY98599.1"/>
    <property type="molecule type" value="Genomic_DNA"/>
</dbReference>